<feature type="compositionally biased region" description="Low complexity" evidence="1">
    <location>
        <begin position="181"/>
        <end position="193"/>
    </location>
</feature>
<accession>A0AAE1BK55</accession>
<dbReference type="EMBL" id="JAWQEG010008106">
    <property type="protein sequence ID" value="KAK3850974.1"/>
    <property type="molecule type" value="Genomic_DNA"/>
</dbReference>
<name>A0AAE1BK55_PETCI</name>
<organism evidence="2 3">
    <name type="scientific">Petrolisthes cinctipes</name>
    <name type="common">Flat porcelain crab</name>
    <dbReference type="NCBI Taxonomy" id="88211"/>
    <lineage>
        <taxon>Eukaryota</taxon>
        <taxon>Metazoa</taxon>
        <taxon>Ecdysozoa</taxon>
        <taxon>Arthropoda</taxon>
        <taxon>Crustacea</taxon>
        <taxon>Multicrustacea</taxon>
        <taxon>Malacostraca</taxon>
        <taxon>Eumalacostraca</taxon>
        <taxon>Eucarida</taxon>
        <taxon>Decapoda</taxon>
        <taxon>Pleocyemata</taxon>
        <taxon>Anomura</taxon>
        <taxon>Galatheoidea</taxon>
        <taxon>Porcellanidae</taxon>
        <taxon>Petrolisthes</taxon>
    </lineage>
</organism>
<sequence length="230" mass="23521">MTNREGGPCHHHQQAPTLTKVVGRAAGEDDGGGSEGWWCHSRVSTGPSDTPGITDGARVFLPHVVAAAARTAGGHTTPPHSPGVVLAAPARHSPHRPRPPSTSGRDGCRDGQVLAACGWAERRPPTGRPRGQVSEGPRPPAAAATRHSPPLECSKHAHKKLETRLAGPGTRGAGTHPPPVGAAAAPPGKPAPRGLLLRMSARGGRGWGEPLGSTRGCGWLLVSLLLPATG</sequence>
<proteinExistence type="predicted"/>
<evidence type="ECO:0000313" key="2">
    <source>
        <dbReference type="EMBL" id="KAK3850974.1"/>
    </source>
</evidence>
<keyword evidence="3" id="KW-1185">Reference proteome</keyword>
<gene>
    <name evidence="2" type="ORF">Pcinc_042348</name>
</gene>
<comment type="caution">
    <text evidence="2">The sequence shown here is derived from an EMBL/GenBank/DDBJ whole genome shotgun (WGS) entry which is preliminary data.</text>
</comment>
<evidence type="ECO:0000256" key="1">
    <source>
        <dbReference type="SAM" id="MobiDB-lite"/>
    </source>
</evidence>
<feature type="region of interest" description="Disordered" evidence="1">
    <location>
        <begin position="88"/>
        <end position="153"/>
    </location>
</feature>
<dbReference type="AlphaFoldDB" id="A0AAE1BK55"/>
<protein>
    <submittedName>
        <fullName evidence="2">Uncharacterized protein</fullName>
    </submittedName>
</protein>
<evidence type="ECO:0000313" key="3">
    <source>
        <dbReference type="Proteomes" id="UP001286313"/>
    </source>
</evidence>
<feature type="region of interest" description="Disordered" evidence="1">
    <location>
        <begin position="165"/>
        <end position="193"/>
    </location>
</feature>
<dbReference type="Proteomes" id="UP001286313">
    <property type="component" value="Unassembled WGS sequence"/>
</dbReference>
<reference evidence="2" key="1">
    <citation type="submission" date="2023-10" db="EMBL/GenBank/DDBJ databases">
        <title>Genome assemblies of two species of porcelain crab, Petrolisthes cinctipes and Petrolisthes manimaculis (Anomura: Porcellanidae).</title>
        <authorList>
            <person name="Angst P."/>
        </authorList>
    </citation>
    <scope>NUCLEOTIDE SEQUENCE</scope>
    <source>
        <strain evidence="2">PB745_01</strain>
        <tissue evidence="2">Gill</tissue>
    </source>
</reference>